<evidence type="ECO:0000313" key="3">
    <source>
        <dbReference type="EMBL" id="CAE0321893.1"/>
    </source>
</evidence>
<evidence type="ECO:0000256" key="1">
    <source>
        <dbReference type="SAM" id="MobiDB-lite"/>
    </source>
</evidence>
<sequence length="214" mass="23969">MKFTLATLALLGLVSAKDTTTVWSLQSVQDHRDDAAFQHTFGDSATAAANARPPYRSHVQEESSDDDSSSSDEDLQLRGDDEEEEDHSKEFYKAFESGRLDGKYERVIPDIYAADTDDLFMRSMLKNYALEGKNKDGSPNGNFVIDEVSARSAAREVLGTHKGLHGAAMIKYMQTYFEPTWKHFDVNGSGKIEVLKMPQFMRFLTSDQSLDLGH</sequence>
<proteinExistence type="predicted"/>
<feature type="chain" id="PRO_5031354285" description="EF-hand domain-containing protein" evidence="2">
    <location>
        <begin position="17"/>
        <end position="214"/>
    </location>
</feature>
<accession>A0A7S3IF60</accession>
<protein>
    <recommendedName>
        <fullName evidence="4">EF-hand domain-containing protein</fullName>
    </recommendedName>
</protein>
<reference evidence="3" key="1">
    <citation type="submission" date="2021-01" db="EMBL/GenBank/DDBJ databases">
        <authorList>
            <person name="Corre E."/>
            <person name="Pelletier E."/>
            <person name="Niang G."/>
            <person name="Scheremetjew M."/>
            <person name="Finn R."/>
            <person name="Kale V."/>
            <person name="Holt S."/>
            <person name="Cochrane G."/>
            <person name="Meng A."/>
            <person name="Brown T."/>
            <person name="Cohen L."/>
        </authorList>
    </citation>
    <scope>NUCLEOTIDE SEQUENCE</scope>
    <source>
        <strain evidence="3">S3</strain>
    </source>
</reference>
<name>A0A7S3IF60_9SPIT</name>
<gene>
    <name evidence="3" type="ORF">SINC0208_LOCUS2476</name>
</gene>
<organism evidence="3">
    <name type="scientific">Strombidium inclinatum</name>
    <dbReference type="NCBI Taxonomy" id="197538"/>
    <lineage>
        <taxon>Eukaryota</taxon>
        <taxon>Sar</taxon>
        <taxon>Alveolata</taxon>
        <taxon>Ciliophora</taxon>
        <taxon>Intramacronucleata</taxon>
        <taxon>Spirotrichea</taxon>
        <taxon>Oligotrichia</taxon>
        <taxon>Strombidiidae</taxon>
        <taxon>Strombidium</taxon>
    </lineage>
</organism>
<dbReference type="EMBL" id="HBIH01006018">
    <property type="protein sequence ID" value="CAE0321893.1"/>
    <property type="molecule type" value="Transcribed_RNA"/>
</dbReference>
<evidence type="ECO:0000256" key="2">
    <source>
        <dbReference type="SAM" id="SignalP"/>
    </source>
</evidence>
<feature type="region of interest" description="Disordered" evidence="1">
    <location>
        <begin position="47"/>
        <end position="88"/>
    </location>
</feature>
<evidence type="ECO:0008006" key="4">
    <source>
        <dbReference type="Google" id="ProtNLM"/>
    </source>
</evidence>
<feature type="compositionally biased region" description="Acidic residues" evidence="1">
    <location>
        <begin position="62"/>
        <end position="85"/>
    </location>
</feature>
<dbReference type="AlphaFoldDB" id="A0A7S3IF60"/>
<keyword evidence="2" id="KW-0732">Signal</keyword>
<feature type="signal peptide" evidence="2">
    <location>
        <begin position="1"/>
        <end position="16"/>
    </location>
</feature>